<evidence type="ECO:0000313" key="3">
    <source>
        <dbReference type="Proteomes" id="UP000594688"/>
    </source>
</evidence>
<accession>A0A7T0FZC7</accession>
<keyword evidence="1" id="KW-0812">Transmembrane</keyword>
<feature type="transmembrane region" description="Helical" evidence="1">
    <location>
        <begin position="381"/>
        <end position="402"/>
    </location>
</feature>
<dbReference type="AlphaFoldDB" id="A0A7T0FZC7"/>
<keyword evidence="1" id="KW-1133">Transmembrane helix</keyword>
<feature type="transmembrane region" description="Helical" evidence="1">
    <location>
        <begin position="63"/>
        <end position="84"/>
    </location>
</feature>
<name>A0A7T0FZC7_9BACT</name>
<feature type="transmembrane region" description="Helical" evidence="1">
    <location>
        <begin position="91"/>
        <end position="112"/>
    </location>
</feature>
<evidence type="ECO:0000256" key="1">
    <source>
        <dbReference type="SAM" id="Phobius"/>
    </source>
</evidence>
<feature type="transmembrane region" description="Helical" evidence="1">
    <location>
        <begin position="177"/>
        <end position="210"/>
    </location>
</feature>
<evidence type="ECO:0000313" key="2">
    <source>
        <dbReference type="EMBL" id="QPJ61189.1"/>
    </source>
</evidence>
<gene>
    <name evidence="2" type="ORF">G3M70_04510</name>
</gene>
<feature type="transmembrane region" description="Helical" evidence="1">
    <location>
        <begin position="339"/>
        <end position="361"/>
    </location>
</feature>
<sequence length="761" mass="87147">MARFIKENRGPLGLLLVFSLPILVVLRGGFYSIWDINLPPINPSLQLSNLLTAWDPSSIGGRFFNLLSYFPLILETFVLSWIFPLNVANSLVFYLHYFLAGFSMYCLVRYLYKNKTGAPVKVTALIAAFMYMFNEYWFLRGHYNFNIIFILAYFPFLLICLDKLIRAQGSSETIRWILIPCLLSLLMVTGLGNLPVAAFVLLMLSLFYFAQGILDRFPFKRLVVRYLLLGVCAVVFHLWWVVPNFLNSATQEALSRKGGYMEDTIQSMRFVSEYPTTRYNRILTGKGYFIPQMEVGVNLKYTRFSSLQLSPAMRVLSCVPLLAACAFFVLVVRRKENSSFLALGLMFLLAIPIFAALRAPFGGVIEFLMRNFPLYVFRRPPTYMFIIHFMYAIFAGGLILWMLESRTLKKIWKWGIPTALIVSVCIVNFPRLIGSPAFMVLLKDNVEDRHHVSAAFTIPPHVKELSSFLNQKEGDFGVLVLPTSGETKGYDWSQYGGGYFGFDPYAFLLRHPVNSNFSARHPVFSLNQFLKNAIVSRNEQAFQNILKLYNIRYVIFTEDFLVTPSSFPEMRTPVGDVKSFLEKFPFLNSRKFGEHTLYEARIGEDVIYSPDKVNSFETQSPNDVYWLLTDRDFSDFVDKKIKSPGQLEINSLSRLNRSKYQVKVHLDPNNENPAILASRIHFSPQWKAHLNGEELKQIKVNGIFNGWLVDPSSLSLSDGEQTVIVELEAQRVLTLIYLTTCLLVAIALGYLLLIRPVRRPE</sequence>
<dbReference type="KEGG" id="nli:G3M70_04510"/>
<proteinExistence type="predicted"/>
<protein>
    <submittedName>
        <fullName evidence="2">YfhO family protein</fullName>
    </submittedName>
</protein>
<feature type="transmembrane region" description="Helical" evidence="1">
    <location>
        <begin position="732"/>
        <end position="753"/>
    </location>
</feature>
<feature type="transmembrane region" description="Helical" evidence="1">
    <location>
        <begin position="222"/>
        <end position="242"/>
    </location>
</feature>
<feature type="transmembrane region" description="Helical" evidence="1">
    <location>
        <begin position="118"/>
        <end position="138"/>
    </location>
</feature>
<feature type="transmembrane region" description="Helical" evidence="1">
    <location>
        <begin position="414"/>
        <end position="433"/>
    </location>
</feature>
<feature type="transmembrane region" description="Helical" evidence="1">
    <location>
        <begin position="312"/>
        <end position="332"/>
    </location>
</feature>
<reference evidence="2 3" key="1">
    <citation type="submission" date="2020-02" db="EMBL/GenBank/DDBJ databases">
        <title>Genomic and physiological characterization of two novel Nitrospinaceae genera.</title>
        <authorList>
            <person name="Mueller A.J."/>
            <person name="Jung M.-Y."/>
            <person name="Strachan C.R."/>
            <person name="Herbold C.W."/>
            <person name="Kirkegaard R.H."/>
            <person name="Daims H."/>
        </authorList>
    </citation>
    <scope>NUCLEOTIDE SEQUENCE [LARGE SCALE GENOMIC DNA]</scope>
    <source>
        <strain evidence="2">EB</strain>
    </source>
</reference>
<feature type="transmembrane region" description="Helical" evidence="1">
    <location>
        <begin position="12"/>
        <end position="34"/>
    </location>
</feature>
<feature type="transmembrane region" description="Helical" evidence="1">
    <location>
        <begin position="145"/>
        <end position="165"/>
    </location>
</feature>
<dbReference type="Proteomes" id="UP000594688">
    <property type="component" value="Chromosome"/>
</dbReference>
<dbReference type="EMBL" id="CP048685">
    <property type="protein sequence ID" value="QPJ61189.1"/>
    <property type="molecule type" value="Genomic_DNA"/>
</dbReference>
<keyword evidence="1" id="KW-0472">Membrane</keyword>
<organism evidence="2 3">
    <name type="scientific">Candidatus Nitronauta litoralis</name>
    <dbReference type="NCBI Taxonomy" id="2705533"/>
    <lineage>
        <taxon>Bacteria</taxon>
        <taxon>Pseudomonadati</taxon>
        <taxon>Nitrospinota/Tectimicrobiota group</taxon>
        <taxon>Nitrospinota</taxon>
        <taxon>Nitrospinia</taxon>
        <taxon>Nitrospinales</taxon>
        <taxon>Nitrospinaceae</taxon>
        <taxon>Candidatus Nitronauta</taxon>
    </lineage>
</organism>